<evidence type="ECO:0000256" key="4">
    <source>
        <dbReference type="ARBA" id="ARBA00023163"/>
    </source>
</evidence>
<proteinExistence type="inferred from homology"/>
<evidence type="ECO:0000256" key="3">
    <source>
        <dbReference type="ARBA" id="ARBA00023082"/>
    </source>
</evidence>
<comment type="similarity">
    <text evidence="1">Belongs to the sigma-70 factor family. ECF subfamily.</text>
</comment>
<reference evidence="7" key="1">
    <citation type="journal article" date="2023" name="Microbiol Resour">
        <title>Genome Sequences of Rhodoplanes serenus and Two Thermotolerant Strains, Rhodoplanes tepidamans and 'Rhodoplanes cryptolactis,' Further Refine the Genus.</title>
        <authorList>
            <person name="Rayyan A.A."/>
            <person name="Kyndt J.A."/>
        </authorList>
    </citation>
    <scope>NUCLEOTIDE SEQUENCE</scope>
    <source>
        <strain evidence="7">DSM 9987</strain>
    </source>
</reference>
<evidence type="ECO:0000256" key="1">
    <source>
        <dbReference type="ARBA" id="ARBA00010641"/>
    </source>
</evidence>
<feature type="domain" description="RNA polymerase sigma factor 70 region 4 type 2" evidence="6">
    <location>
        <begin position="107"/>
        <end position="159"/>
    </location>
</feature>
<keyword evidence="3" id="KW-0731">Sigma factor</keyword>
<dbReference type="Pfam" id="PF04542">
    <property type="entry name" value="Sigma70_r2"/>
    <property type="match status" value="1"/>
</dbReference>
<dbReference type="InterPro" id="IPR007627">
    <property type="entry name" value="RNA_pol_sigma70_r2"/>
</dbReference>
<keyword evidence="8" id="KW-1185">Reference proteome</keyword>
<dbReference type="InterPro" id="IPR036388">
    <property type="entry name" value="WH-like_DNA-bd_sf"/>
</dbReference>
<dbReference type="Pfam" id="PF08281">
    <property type="entry name" value="Sigma70_r4_2"/>
    <property type="match status" value="1"/>
</dbReference>
<keyword evidence="2" id="KW-0805">Transcription regulation</keyword>
<dbReference type="RefSeq" id="WP_272777853.1">
    <property type="nucleotide sequence ID" value="NZ_JAQQLI010000022.1"/>
</dbReference>
<dbReference type="PANTHER" id="PTHR43133:SF63">
    <property type="entry name" value="RNA POLYMERASE SIGMA FACTOR FECI-RELATED"/>
    <property type="match status" value="1"/>
</dbReference>
<sequence>MSETRPATLRETIVSRYEHVRARLARLLGRDLAEDVLQETWLRLEQGETAGAIRQPESYIFRVALNLATDRRRAERRLATRAEVLATIGRADPPDLAREMEARLEVEALKKAMAELSPRRRAILIAARVDGLSHDTIASRLGISRTMVQKELRRAVQHCAARLGQSPDDQKSSEDR</sequence>
<dbReference type="EMBL" id="JAQQLI010000022">
    <property type="protein sequence ID" value="MDC7787011.1"/>
    <property type="molecule type" value="Genomic_DNA"/>
</dbReference>
<dbReference type="NCBIfam" id="TIGR02937">
    <property type="entry name" value="sigma70-ECF"/>
    <property type="match status" value="1"/>
</dbReference>
<evidence type="ECO:0000259" key="5">
    <source>
        <dbReference type="Pfam" id="PF04542"/>
    </source>
</evidence>
<evidence type="ECO:0000313" key="8">
    <source>
        <dbReference type="Proteomes" id="UP001165652"/>
    </source>
</evidence>
<dbReference type="InterPro" id="IPR013249">
    <property type="entry name" value="RNA_pol_sigma70_r4_t2"/>
</dbReference>
<feature type="domain" description="RNA polymerase sigma-70 region 2" evidence="5">
    <location>
        <begin position="18"/>
        <end position="77"/>
    </location>
</feature>
<protein>
    <submittedName>
        <fullName evidence="7">Sigma-70 family RNA polymerase sigma factor</fullName>
    </submittedName>
</protein>
<gene>
    <name evidence="7" type="ORF">PQJ73_15060</name>
</gene>
<dbReference type="SUPFAM" id="SSF88946">
    <property type="entry name" value="Sigma2 domain of RNA polymerase sigma factors"/>
    <property type="match status" value="1"/>
</dbReference>
<dbReference type="Gene3D" id="1.10.10.10">
    <property type="entry name" value="Winged helix-like DNA-binding domain superfamily/Winged helix DNA-binding domain"/>
    <property type="match status" value="1"/>
</dbReference>
<keyword evidence="4" id="KW-0804">Transcription</keyword>
<organism evidence="7 8">
    <name type="scientific">Rhodoplanes tepidamans</name>
    <name type="common">Rhodoplanes cryptolactis</name>
    <dbReference type="NCBI Taxonomy" id="200616"/>
    <lineage>
        <taxon>Bacteria</taxon>
        <taxon>Pseudomonadati</taxon>
        <taxon>Pseudomonadota</taxon>
        <taxon>Alphaproteobacteria</taxon>
        <taxon>Hyphomicrobiales</taxon>
        <taxon>Nitrobacteraceae</taxon>
        <taxon>Rhodoplanes</taxon>
    </lineage>
</organism>
<accession>A0ABT5JCB9</accession>
<dbReference type="InterPro" id="IPR039425">
    <property type="entry name" value="RNA_pol_sigma-70-like"/>
</dbReference>
<dbReference type="Gene3D" id="1.10.1740.10">
    <property type="match status" value="1"/>
</dbReference>
<dbReference type="InterPro" id="IPR013324">
    <property type="entry name" value="RNA_pol_sigma_r3/r4-like"/>
</dbReference>
<dbReference type="SUPFAM" id="SSF88659">
    <property type="entry name" value="Sigma3 and sigma4 domains of RNA polymerase sigma factors"/>
    <property type="match status" value="1"/>
</dbReference>
<evidence type="ECO:0000259" key="6">
    <source>
        <dbReference type="Pfam" id="PF08281"/>
    </source>
</evidence>
<dbReference type="Proteomes" id="UP001165652">
    <property type="component" value="Unassembled WGS sequence"/>
</dbReference>
<dbReference type="InterPro" id="IPR014284">
    <property type="entry name" value="RNA_pol_sigma-70_dom"/>
</dbReference>
<dbReference type="InterPro" id="IPR013325">
    <property type="entry name" value="RNA_pol_sigma_r2"/>
</dbReference>
<evidence type="ECO:0000313" key="7">
    <source>
        <dbReference type="EMBL" id="MDC7787011.1"/>
    </source>
</evidence>
<evidence type="ECO:0000256" key="2">
    <source>
        <dbReference type="ARBA" id="ARBA00023015"/>
    </source>
</evidence>
<reference evidence="7" key="2">
    <citation type="submission" date="2023-02" db="EMBL/GenBank/DDBJ databases">
        <authorList>
            <person name="Rayyan A."/>
            <person name="Meyer T."/>
            <person name="Kyndt J.A."/>
        </authorList>
    </citation>
    <scope>NUCLEOTIDE SEQUENCE</scope>
    <source>
        <strain evidence="7">DSM 9987</strain>
    </source>
</reference>
<dbReference type="PANTHER" id="PTHR43133">
    <property type="entry name" value="RNA POLYMERASE ECF-TYPE SIGMA FACTO"/>
    <property type="match status" value="1"/>
</dbReference>
<comment type="caution">
    <text evidence="7">The sequence shown here is derived from an EMBL/GenBank/DDBJ whole genome shotgun (WGS) entry which is preliminary data.</text>
</comment>
<name>A0ABT5JCB9_RHOTP</name>